<dbReference type="Pfam" id="PF11970">
    <property type="entry name" value="GPR_Gpa2_C"/>
    <property type="match status" value="1"/>
</dbReference>
<evidence type="ECO:0000259" key="8">
    <source>
        <dbReference type="Pfam" id="PF11970"/>
    </source>
</evidence>
<dbReference type="EMBL" id="PUHR01000028">
    <property type="protein sequence ID" value="KAG0670051.1"/>
    <property type="molecule type" value="Genomic_DNA"/>
</dbReference>
<evidence type="ECO:0000256" key="6">
    <source>
        <dbReference type="SAM" id="Phobius"/>
    </source>
</evidence>
<comment type="subcellular location">
    <subcellularLocation>
        <location evidence="1">Membrane</location>
        <topology evidence="1">Multi-pass membrane protein</topology>
    </subcellularLocation>
</comment>
<dbReference type="Pfam" id="PF11710">
    <property type="entry name" value="Git3"/>
    <property type="match status" value="1"/>
</dbReference>
<feature type="compositionally biased region" description="Polar residues" evidence="5">
    <location>
        <begin position="581"/>
        <end position="597"/>
    </location>
</feature>
<feature type="domain" description="G protein-coupled receptor GPR1/2/3 C-terminal" evidence="8">
    <location>
        <begin position="403"/>
        <end position="477"/>
    </location>
</feature>
<feature type="transmembrane region" description="Helical" evidence="6">
    <location>
        <begin position="65"/>
        <end position="89"/>
    </location>
</feature>
<sequence>MVLNTTTVNVALGLPGMTSTFNGFQLIRMRVLAIVAASSSIIAGLIGIYYLMLADKRKRMFRHEMILFLIVCDFIKALVLVIYPVVILIDEYHYSNPVFFNILGWFTAFSIEGADFAIIFVAVHFGLLIFKPNWRWKNRRTGNLEGGLYKYKFIIWPVTFIVPSVMASLVFIDYNVINYNMVTDNVRIIQDNNNYDFKFEPRRGGYKPWSAWCYLPPKPLWYKYVLSWGLGYILILSIFGIYFAIYIYVIKETQRIRKQIGDFNPNDGSNKKPRKPKKKRPLWQKIIYVPFIKLWDLVMGFLSLSILEPITSDSESETKSLAMDFINKKRSRRRSSDTQINNNRDSANIDNVIDSIRSQHNDTQSQNNDYEMTNMSSINVNDNEIDLSKVRENFQRETYNKMKRRRMQVQKNLRFIFIYPFSYLMIWCFPIASDISQTRHEMVNGPILWLTYVDTFIRPLSCLIHTFVFILREKPWNLAWDIVESSFLFDEYKGRGKMTEEKIMALCNSEWGRRGWYYRGSWTKMACWKHQPQKWKRVLWYISMTIKGLCLFNINYADNCNDAEFWSRYYFAEEPSNVVTSSSSGNHAEAESNNAKNPTRGESILSFSTNTSNFMQNSDNSETDKFTIDVPWYWRLLHYFPMLHGIDLDELNRSLYLNYENDTELMGPGYELALTKLARKSFSSNAENESIIDDNNNNNQFNNIPTNNTPTEPFNNDSNNSVHRTLGHNNLNNDSIHSQYIDDSPNYTRFNSTKSHRRDDRYDQDVLDQEDDGMDMLTFLKGPGIL</sequence>
<gene>
    <name evidence="9" type="ORF">C6P45_002846</name>
</gene>
<dbReference type="PANTHER" id="PTHR23112">
    <property type="entry name" value="G PROTEIN-COUPLED RECEPTOR 157-RELATED"/>
    <property type="match status" value="1"/>
</dbReference>
<evidence type="ECO:0000259" key="7">
    <source>
        <dbReference type="Pfam" id="PF11710"/>
    </source>
</evidence>
<accession>A0A9P7BAL4</accession>
<proteinExistence type="predicted"/>
<dbReference type="GO" id="GO:0007189">
    <property type="term" value="P:adenylate cyclase-activating G protein-coupled receptor signaling pathway"/>
    <property type="evidence" value="ECO:0007669"/>
    <property type="project" value="TreeGrafter"/>
</dbReference>
<evidence type="ECO:0008006" key="11">
    <source>
        <dbReference type="Google" id="ProtNLM"/>
    </source>
</evidence>
<dbReference type="GO" id="GO:0005886">
    <property type="term" value="C:plasma membrane"/>
    <property type="evidence" value="ECO:0007669"/>
    <property type="project" value="TreeGrafter"/>
</dbReference>
<evidence type="ECO:0000256" key="5">
    <source>
        <dbReference type="SAM" id="MobiDB-lite"/>
    </source>
</evidence>
<name>A0A9P7BAL4_MAUEX</name>
<protein>
    <recommendedName>
        <fullName evidence="11">G-protein coupled receptors family 1 profile domain-containing protein</fullName>
    </recommendedName>
</protein>
<keyword evidence="3 6" id="KW-1133">Transmembrane helix</keyword>
<reference evidence="9 10" key="1">
    <citation type="submission" date="2020-11" db="EMBL/GenBank/DDBJ databases">
        <title>Kefir isolates.</title>
        <authorList>
            <person name="Marcisauskas S."/>
            <person name="Kim Y."/>
            <person name="Blasche S."/>
        </authorList>
    </citation>
    <scope>NUCLEOTIDE SEQUENCE [LARGE SCALE GENOMIC DNA]</scope>
    <source>
        <strain evidence="9 10">OG2</strain>
    </source>
</reference>
<evidence type="ECO:0000313" key="9">
    <source>
        <dbReference type="EMBL" id="KAG0670051.1"/>
    </source>
</evidence>
<evidence type="ECO:0000256" key="3">
    <source>
        <dbReference type="ARBA" id="ARBA00022989"/>
    </source>
</evidence>
<evidence type="ECO:0000256" key="4">
    <source>
        <dbReference type="ARBA" id="ARBA00023136"/>
    </source>
</evidence>
<dbReference type="GO" id="GO:0004930">
    <property type="term" value="F:G protein-coupled receptor activity"/>
    <property type="evidence" value="ECO:0007669"/>
    <property type="project" value="TreeGrafter"/>
</dbReference>
<feature type="compositionally biased region" description="Polar residues" evidence="5">
    <location>
        <begin position="337"/>
        <end position="349"/>
    </location>
</feature>
<feature type="region of interest" description="Disordered" evidence="5">
    <location>
        <begin position="581"/>
        <end position="602"/>
    </location>
</feature>
<dbReference type="SUPFAM" id="SSF81321">
    <property type="entry name" value="Family A G protein-coupled receptor-like"/>
    <property type="match status" value="1"/>
</dbReference>
<organism evidence="9 10">
    <name type="scientific">Maudiozyma exigua</name>
    <name type="common">Yeast</name>
    <name type="synonym">Kazachstania exigua</name>
    <dbReference type="NCBI Taxonomy" id="34358"/>
    <lineage>
        <taxon>Eukaryota</taxon>
        <taxon>Fungi</taxon>
        <taxon>Dikarya</taxon>
        <taxon>Ascomycota</taxon>
        <taxon>Saccharomycotina</taxon>
        <taxon>Saccharomycetes</taxon>
        <taxon>Saccharomycetales</taxon>
        <taxon>Saccharomycetaceae</taxon>
        <taxon>Maudiozyma</taxon>
    </lineage>
</organism>
<feature type="transmembrane region" description="Helical" evidence="6">
    <location>
        <begin position="109"/>
        <end position="130"/>
    </location>
</feature>
<evidence type="ECO:0000313" key="10">
    <source>
        <dbReference type="Proteomes" id="UP000750334"/>
    </source>
</evidence>
<feature type="region of interest" description="Disordered" evidence="5">
    <location>
        <begin position="332"/>
        <end position="351"/>
    </location>
</feature>
<feature type="compositionally biased region" description="Polar residues" evidence="5">
    <location>
        <begin position="718"/>
        <end position="738"/>
    </location>
</feature>
<keyword evidence="4 6" id="KW-0472">Membrane</keyword>
<dbReference type="InterPro" id="IPR022596">
    <property type="entry name" value="GPR1/2/3_C"/>
</dbReference>
<feature type="transmembrane region" description="Helical" evidence="6">
    <location>
        <begin position="151"/>
        <end position="172"/>
    </location>
</feature>
<feature type="transmembrane region" description="Helical" evidence="6">
    <location>
        <begin position="225"/>
        <end position="249"/>
    </location>
</feature>
<feature type="transmembrane region" description="Helical" evidence="6">
    <location>
        <begin position="31"/>
        <end position="53"/>
    </location>
</feature>
<dbReference type="AlphaFoldDB" id="A0A9P7BAL4"/>
<dbReference type="OrthoDB" id="5368598at2759"/>
<dbReference type="Gene3D" id="1.20.1070.10">
    <property type="entry name" value="Rhodopsin 7-helix transmembrane proteins"/>
    <property type="match status" value="1"/>
</dbReference>
<evidence type="ECO:0000256" key="2">
    <source>
        <dbReference type="ARBA" id="ARBA00022692"/>
    </source>
</evidence>
<feature type="domain" description="Glucose receptor Git3-like N-terminal" evidence="7">
    <location>
        <begin position="28"/>
        <end position="255"/>
    </location>
</feature>
<comment type="caution">
    <text evidence="9">The sequence shown here is derived from an EMBL/GenBank/DDBJ whole genome shotgun (WGS) entry which is preliminary data.</text>
</comment>
<feature type="compositionally biased region" description="Low complexity" evidence="5">
    <location>
        <begin position="689"/>
        <end position="717"/>
    </location>
</feature>
<dbReference type="Proteomes" id="UP000750334">
    <property type="component" value="Unassembled WGS sequence"/>
</dbReference>
<keyword evidence="2 6" id="KW-0812">Transmembrane</keyword>
<feature type="region of interest" description="Disordered" evidence="5">
    <location>
        <begin position="689"/>
        <end position="767"/>
    </location>
</feature>
<keyword evidence="10" id="KW-1185">Reference proteome</keyword>
<evidence type="ECO:0000256" key="1">
    <source>
        <dbReference type="ARBA" id="ARBA00004141"/>
    </source>
</evidence>
<dbReference type="PANTHER" id="PTHR23112:SF37">
    <property type="entry name" value="G PROTEIN-COUPLED RECEPTOR GPR1"/>
    <property type="match status" value="1"/>
</dbReference>
<dbReference type="InterPro" id="IPR023041">
    <property type="entry name" value="Glucose_rcpt_Git3-like_N"/>
</dbReference>
<feature type="transmembrane region" description="Helical" evidence="6">
    <location>
        <begin position="412"/>
        <end position="432"/>
    </location>
</feature>